<reference evidence="8 9" key="1">
    <citation type="submission" date="2019-10" db="EMBL/GenBank/DDBJ databases">
        <title>Rudanella paleaurantiibacter sp. nov., isolated from sludge.</title>
        <authorList>
            <person name="Xu S.Q."/>
        </authorList>
    </citation>
    <scope>NUCLEOTIDE SEQUENCE [LARGE SCALE GENOMIC DNA]</scope>
    <source>
        <strain evidence="8 9">HX-22-17</strain>
    </source>
</reference>
<evidence type="ECO:0000256" key="5">
    <source>
        <dbReference type="SAM" id="MobiDB-lite"/>
    </source>
</evidence>
<evidence type="ECO:0000256" key="1">
    <source>
        <dbReference type="ARBA" id="ARBA00004442"/>
    </source>
</evidence>
<evidence type="ECO:0000256" key="2">
    <source>
        <dbReference type="ARBA" id="ARBA00023136"/>
    </source>
</evidence>
<gene>
    <name evidence="8" type="ORF">F5984_07695</name>
</gene>
<evidence type="ECO:0000256" key="6">
    <source>
        <dbReference type="SAM" id="SignalP"/>
    </source>
</evidence>
<dbReference type="EMBL" id="WELI01000002">
    <property type="protein sequence ID" value="KAB7732087.1"/>
    <property type="molecule type" value="Genomic_DNA"/>
</dbReference>
<dbReference type="InterPro" id="IPR050330">
    <property type="entry name" value="Bact_OuterMem_StrucFunc"/>
</dbReference>
<dbReference type="SUPFAM" id="SSF103088">
    <property type="entry name" value="OmpA-like"/>
    <property type="match status" value="1"/>
</dbReference>
<keyword evidence="6" id="KW-0732">Signal</keyword>
<dbReference type="Pfam" id="PF07676">
    <property type="entry name" value="PD40"/>
    <property type="match status" value="2"/>
</dbReference>
<dbReference type="PRINTS" id="PR01021">
    <property type="entry name" value="OMPADOMAIN"/>
</dbReference>
<dbReference type="InterPro" id="IPR036737">
    <property type="entry name" value="OmpA-like_sf"/>
</dbReference>
<sequence length="852" mass="94164">MTRYRTFLSVLATFLWVAMVWAETPTNGPRTKKNAGRRPPVTATAPKAVPPKVPLVTPDSLLRQADRMVSWKAYGRAIDIYTQLLADTEGPLNAPQRTAATVGLANAYRLVGDNTKAEKYYRDWLARVPATERRPQPVLQLAQTLAANGKFKEAEGFYEEYNQLLDAQKARRAAEVTTEAGQRSRSSQPVQYRLESLELNTKNEEFSPMYYRNGLVYVAGSKGGSAIETAGSGGGSGYLDLLYIPNRNDILASTIIGPDGSEVKADNPRNRRRNRVGEDAYTRPTSNDSKTVPSFSGGIRASEGLGYDARPVSAAQQFSKSLNTRYHEGPATFYADGSRIIFTRNNYNDGKARKSAEGVNKLKLYTAEQQNGAWVNVEEMPFNSDEYSVGHPTLTRDGRTLYFASDMPGGQGGSDIYVTQYQNGRWSKPVNLGTTVNSKGNELFPFVDEAGNLYFASDGKRGLGGLDIFMATMAGTAPQTVEHLDAPINSPQDDFGLITDANRQSGYFSTNRRNGSDDIMRFVRQSSLYACRDLTIRLYDADTDQPLDSVQVDVVGRTEGGEDQQLITDKNGLVRLCLQGDSEFRFVSSRDGYVSSTVGFSTQGLTDDQPSRLEIGLSKPTLMIDTVYTAVPGSAADMANLTRSRIRGIVATERDQRPIEGVTVTLRNECDKSVQSVVTGPDGVYVFDLTEGCDYTLVTRKPTYGTSTKKIKKLPKKSKPKQVEADVRMFSVGDVVTLDNIYYDLDKSTIRSDAARELDKLVSTMRRYPSLVIEVRSHTDSKGDAGYNRELSTRRARSVADYLVSKGISRKRITARGYGESMLLNNCTDGVICTDDEHQRNRRTEFKVLAIK</sequence>
<dbReference type="InterPro" id="IPR019734">
    <property type="entry name" value="TPR_rpt"/>
</dbReference>
<dbReference type="InterPro" id="IPR006664">
    <property type="entry name" value="OMP_bac"/>
</dbReference>
<evidence type="ECO:0000313" key="9">
    <source>
        <dbReference type="Proteomes" id="UP000488299"/>
    </source>
</evidence>
<feature type="signal peptide" evidence="6">
    <location>
        <begin position="1"/>
        <end position="22"/>
    </location>
</feature>
<dbReference type="PROSITE" id="PS51123">
    <property type="entry name" value="OMPA_2"/>
    <property type="match status" value="1"/>
</dbReference>
<feature type="region of interest" description="Disordered" evidence="5">
    <location>
        <begin position="257"/>
        <end position="295"/>
    </location>
</feature>
<dbReference type="CDD" id="cd07185">
    <property type="entry name" value="OmpA_C-like"/>
    <property type="match status" value="1"/>
</dbReference>
<dbReference type="SUPFAM" id="SSF82171">
    <property type="entry name" value="DPP6 N-terminal domain-like"/>
    <property type="match status" value="1"/>
</dbReference>
<organism evidence="8 9">
    <name type="scientific">Rudanella paleaurantiibacter</name>
    <dbReference type="NCBI Taxonomy" id="2614655"/>
    <lineage>
        <taxon>Bacteria</taxon>
        <taxon>Pseudomonadati</taxon>
        <taxon>Bacteroidota</taxon>
        <taxon>Cytophagia</taxon>
        <taxon>Cytophagales</taxon>
        <taxon>Cytophagaceae</taxon>
        <taxon>Rudanella</taxon>
    </lineage>
</organism>
<dbReference type="Pfam" id="PF13176">
    <property type="entry name" value="TPR_7"/>
    <property type="match status" value="1"/>
</dbReference>
<dbReference type="SUPFAM" id="SSF48452">
    <property type="entry name" value="TPR-like"/>
    <property type="match status" value="1"/>
</dbReference>
<evidence type="ECO:0000256" key="4">
    <source>
        <dbReference type="PROSITE-ProRule" id="PRU00473"/>
    </source>
</evidence>
<feature type="compositionally biased region" description="Polar residues" evidence="5">
    <location>
        <begin position="283"/>
        <end position="294"/>
    </location>
</feature>
<keyword evidence="2 4" id="KW-0472">Membrane</keyword>
<name>A0A7J5U2R5_9BACT</name>
<evidence type="ECO:0000259" key="7">
    <source>
        <dbReference type="PROSITE" id="PS51123"/>
    </source>
</evidence>
<dbReference type="AlphaFoldDB" id="A0A7J5U2R5"/>
<protein>
    <submittedName>
        <fullName evidence="8">OmpA family protein</fullName>
    </submittedName>
</protein>
<keyword evidence="3" id="KW-0998">Cell outer membrane</keyword>
<evidence type="ECO:0000313" key="8">
    <source>
        <dbReference type="EMBL" id="KAB7732087.1"/>
    </source>
</evidence>
<dbReference type="RefSeq" id="WP_152123661.1">
    <property type="nucleotide sequence ID" value="NZ_WELI01000002.1"/>
</dbReference>
<dbReference type="InterPro" id="IPR006665">
    <property type="entry name" value="OmpA-like"/>
</dbReference>
<dbReference type="PANTHER" id="PTHR30329">
    <property type="entry name" value="STATOR ELEMENT OF FLAGELLAR MOTOR COMPLEX"/>
    <property type="match status" value="1"/>
</dbReference>
<dbReference type="Gene3D" id="3.30.1330.60">
    <property type="entry name" value="OmpA-like domain"/>
    <property type="match status" value="1"/>
</dbReference>
<keyword evidence="9" id="KW-1185">Reference proteome</keyword>
<comment type="subcellular location">
    <subcellularLocation>
        <location evidence="1">Cell outer membrane</location>
    </subcellularLocation>
</comment>
<feature type="domain" description="OmpA-like" evidence="7">
    <location>
        <begin position="730"/>
        <end position="852"/>
    </location>
</feature>
<dbReference type="Proteomes" id="UP000488299">
    <property type="component" value="Unassembled WGS sequence"/>
</dbReference>
<dbReference type="PANTHER" id="PTHR30329:SF21">
    <property type="entry name" value="LIPOPROTEIN YIAD-RELATED"/>
    <property type="match status" value="1"/>
</dbReference>
<dbReference type="Pfam" id="PF00691">
    <property type="entry name" value="OmpA"/>
    <property type="match status" value="1"/>
</dbReference>
<accession>A0A7J5U2R5</accession>
<proteinExistence type="predicted"/>
<feature type="compositionally biased region" description="Basic and acidic residues" evidence="5">
    <location>
        <begin position="261"/>
        <end position="281"/>
    </location>
</feature>
<feature type="chain" id="PRO_5029878357" evidence="6">
    <location>
        <begin position="23"/>
        <end position="852"/>
    </location>
</feature>
<dbReference type="Gene3D" id="1.25.40.10">
    <property type="entry name" value="Tetratricopeptide repeat domain"/>
    <property type="match status" value="1"/>
</dbReference>
<dbReference type="InterPro" id="IPR011990">
    <property type="entry name" value="TPR-like_helical_dom_sf"/>
</dbReference>
<dbReference type="Pfam" id="PF13620">
    <property type="entry name" value="CarboxypepD_reg"/>
    <property type="match status" value="1"/>
</dbReference>
<evidence type="ECO:0000256" key="3">
    <source>
        <dbReference type="ARBA" id="ARBA00023237"/>
    </source>
</evidence>
<dbReference type="InterPro" id="IPR011659">
    <property type="entry name" value="WD40"/>
</dbReference>
<dbReference type="Gene3D" id="2.120.10.30">
    <property type="entry name" value="TolB, C-terminal domain"/>
    <property type="match status" value="1"/>
</dbReference>
<dbReference type="GO" id="GO:0009279">
    <property type="term" value="C:cell outer membrane"/>
    <property type="evidence" value="ECO:0007669"/>
    <property type="project" value="UniProtKB-SubCell"/>
</dbReference>
<dbReference type="Gene3D" id="2.60.40.1120">
    <property type="entry name" value="Carboxypeptidase-like, regulatory domain"/>
    <property type="match status" value="1"/>
</dbReference>
<dbReference type="InterPro" id="IPR011042">
    <property type="entry name" value="6-blade_b-propeller_TolB-like"/>
</dbReference>
<dbReference type="SUPFAM" id="SSF49478">
    <property type="entry name" value="Cna protein B-type domain"/>
    <property type="match status" value="1"/>
</dbReference>
<comment type="caution">
    <text evidence="8">The sequence shown here is derived from an EMBL/GenBank/DDBJ whole genome shotgun (WGS) entry which is preliminary data.</text>
</comment>